<evidence type="ECO:0000256" key="1">
    <source>
        <dbReference type="SAM" id="Coils"/>
    </source>
</evidence>
<dbReference type="GO" id="GO:0005524">
    <property type="term" value="F:ATP binding"/>
    <property type="evidence" value="ECO:0007669"/>
    <property type="project" value="InterPro"/>
</dbReference>
<feature type="domain" description="Helicase ATP-binding" evidence="2">
    <location>
        <begin position="385"/>
        <end position="569"/>
    </location>
</feature>
<dbReference type="PROSITE" id="PS51194">
    <property type="entry name" value="HELICASE_CTER"/>
    <property type="match status" value="1"/>
</dbReference>
<sequence>MLSNFSFIPEDWGILRSLGESAEQLIYRDPNASIVKIRSLAEKMTTAIYKIENIEVKDLDRQIDKLNDLENKGILSADIAFIFHTIRMTGNKAAHQGSFGTVQEAMDTLKLAFYLTCWFVEVYVIYDFISPDFRIPVDSEKIQAEQIRALEKKLQEQEVEFEKKFKEILIYPLGNDGADKMARRQRSQKYIKKNPPNEEQTRILIDEQLRSAGWEADTRLLNNKTKKTMPEKGRKIAISEWKCGTGYADYALFDGLKLVGVVEAKKYNKDVAGDMLQSKEYARDVQIIPGIELIGKWKEYNVPFVYATNGRPYLKQLAEKSGIWFWDARTPLKSSYALESWHSPKDLRKKLEVNEAEAEKELAETAYPEFAGRYYQVDAVKAVEESLSDNQRRMLLAMATGTGKTRTALSLMYRLIKTKRVRRILFLVDRTALGRQTTDALKDTKVENISFSDIYDVKEVTDVMPEDATKIQIATVQGMVRRLFYQDDQEKVPSVGTYDFIIVDEAHRGYTEDKEMTEDEITYFDEKEYISQYRRVIDYFDAAVLGLTATPALHTTQIFGPPIYTYSYTDAVVDGYLVDHDPPYKFETELSKNGINFVEGEEVTLWDPETKHIDKAHLEDELNFDVKEFNKKVITESFNQVILSALADHIDPNDDAKTLIFAATDNHADMVVRILKEAYTEKGIPVDDDAIEKITGSIRHPNKEIKRFKNEKNPNIVVTVDLLTTGIDVPRISNLVFMRRVRSRILYDQMLGRATRLCPEIGKSAFKVFDAVHIYDTLQEITDMKPLVANPKQKALDIYEAAINSKTDEEFGFYKAELIAKLQRRKQSLSERTKEEIKELNNIDYLDSWIQSIKGMDKKELESESENIQRMIEYRSGQVPIIVSNKEDKLISTDRGYGEGNVKPADYLSGFNKFIRENINLIPALKIVVSRPKDLTREDLRTILLKLKEHKYDERALQTAWRITKNEVIAADIISFIRQAALGSTLVDHETRIKNAMKKVYGMNNWTTNQENWLIRIEKQLLQQSVLGPTAKEAFNDNGIFQQNGGYPRMKATFGDQTESIIDVINENLYA</sequence>
<dbReference type="InterPro" id="IPR013670">
    <property type="entry name" value="EcoEI_R_C_dom"/>
</dbReference>
<dbReference type="GO" id="GO:0016787">
    <property type="term" value="F:hydrolase activity"/>
    <property type="evidence" value="ECO:0007669"/>
    <property type="project" value="InterPro"/>
</dbReference>
<dbReference type="EMBL" id="FOQC01000002">
    <property type="protein sequence ID" value="SFH50132.1"/>
    <property type="molecule type" value="Genomic_DNA"/>
</dbReference>
<dbReference type="NCBIfam" id="NF008521">
    <property type="entry name" value="PRK11448.1"/>
    <property type="match status" value="1"/>
</dbReference>
<evidence type="ECO:0000259" key="3">
    <source>
        <dbReference type="PROSITE" id="PS51194"/>
    </source>
</evidence>
<dbReference type="InterPro" id="IPR050742">
    <property type="entry name" value="Helicase_Restrict-Modif_Enz"/>
</dbReference>
<dbReference type="GO" id="GO:0006304">
    <property type="term" value="P:DNA modification"/>
    <property type="evidence" value="ECO:0007669"/>
    <property type="project" value="InterPro"/>
</dbReference>
<keyword evidence="1" id="KW-0175">Coiled coil</keyword>
<name>A0AB38BEQ7_9LACT</name>
<dbReference type="Pfam" id="PF00271">
    <property type="entry name" value="Helicase_C"/>
    <property type="match status" value="1"/>
</dbReference>
<dbReference type="SUPFAM" id="SSF52540">
    <property type="entry name" value="P-loop containing nucleoside triphosphate hydrolases"/>
    <property type="match status" value="1"/>
</dbReference>
<dbReference type="Gene3D" id="3.40.50.300">
    <property type="entry name" value="P-loop containing nucleotide triphosphate hydrolases"/>
    <property type="match status" value="2"/>
</dbReference>
<dbReference type="InterPro" id="IPR006935">
    <property type="entry name" value="Helicase/UvrB_N"/>
</dbReference>
<dbReference type="CDD" id="cd18799">
    <property type="entry name" value="SF2_C_EcoAI-like"/>
    <property type="match status" value="1"/>
</dbReference>
<dbReference type="Pfam" id="PF04851">
    <property type="entry name" value="ResIII"/>
    <property type="match status" value="1"/>
</dbReference>
<dbReference type="Pfam" id="PF13643">
    <property type="entry name" value="DUF4145"/>
    <property type="match status" value="1"/>
</dbReference>
<comment type="caution">
    <text evidence="5">The sequence shown here is derived from an EMBL/GenBank/DDBJ whole genome shotgun (WGS) entry which is preliminary data.</text>
</comment>
<dbReference type="InterPro" id="IPR014001">
    <property type="entry name" value="Helicase_ATP-bd"/>
</dbReference>
<evidence type="ECO:0000313" key="6">
    <source>
        <dbReference type="Proteomes" id="UP000195947"/>
    </source>
</evidence>
<dbReference type="Gene3D" id="3.90.1570.30">
    <property type="match status" value="1"/>
</dbReference>
<evidence type="ECO:0000313" key="5">
    <source>
        <dbReference type="EMBL" id="SFH50132.1"/>
    </source>
</evidence>
<organism evidence="5 7">
    <name type="scientific">Trichococcus flocculiformis</name>
    <dbReference type="NCBI Taxonomy" id="82803"/>
    <lineage>
        <taxon>Bacteria</taxon>
        <taxon>Bacillati</taxon>
        <taxon>Bacillota</taxon>
        <taxon>Bacilli</taxon>
        <taxon>Lactobacillales</taxon>
        <taxon>Carnobacteriaceae</taxon>
        <taxon>Trichococcus</taxon>
    </lineage>
</organism>
<proteinExistence type="predicted"/>
<dbReference type="SMART" id="SM00487">
    <property type="entry name" value="DEXDc"/>
    <property type="match status" value="1"/>
</dbReference>
<dbReference type="RefSeq" id="WP_177187454.1">
    <property type="nucleotide sequence ID" value="NZ_FJMZ01000001.1"/>
</dbReference>
<dbReference type="CDD" id="cd18032">
    <property type="entry name" value="DEXHc_RE_I_III_res"/>
    <property type="match status" value="1"/>
</dbReference>
<feature type="domain" description="Helicase C-terminal" evidence="3">
    <location>
        <begin position="637"/>
        <end position="797"/>
    </location>
</feature>
<gene>
    <name evidence="5" type="ORF">SAMN04488507_100261</name>
    <name evidence="4" type="ORF">TFLO_124</name>
</gene>
<reference evidence="4 6" key="1">
    <citation type="submission" date="2016-02" db="EMBL/GenBank/DDBJ databases">
        <authorList>
            <person name="Strepis N."/>
        </authorList>
    </citation>
    <scope>NUCLEOTIDE SEQUENCE [LARGE SCALE GENOMIC DNA]</scope>
    <source>
        <strain evidence="4">Trichococcus flocculiformis</strain>
    </source>
</reference>
<reference evidence="5 7" key="2">
    <citation type="submission" date="2016-10" db="EMBL/GenBank/DDBJ databases">
        <authorList>
            <person name="Varghese N."/>
            <person name="Submissions S."/>
        </authorList>
    </citation>
    <scope>NUCLEOTIDE SEQUENCE [LARGE SCALE GENOMIC DNA]</scope>
    <source>
        <strain evidence="5 7">DSM 2094</strain>
    </source>
</reference>
<dbReference type="GO" id="GO:0005829">
    <property type="term" value="C:cytosol"/>
    <property type="evidence" value="ECO:0007669"/>
    <property type="project" value="TreeGrafter"/>
</dbReference>
<dbReference type="PROSITE" id="PS51192">
    <property type="entry name" value="HELICASE_ATP_BIND_1"/>
    <property type="match status" value="1"/>
</dbReference>
<feature type="coiled-coil region" evidence="1">
    <location>
        <begin position="137"/>
        <end position="167"/>
    </location>
</feature>
<dbReference type="PANTHER" id="PTHR47396">
    <property type="entry name" value="TYPE I RESTRICTION ENZYME ECOKI R PROTEIN"/>
    <property type="match status" value="1"/>
</dbReference>
<protein>
    <submittedName>
        <fullName evidence="5">Type I restriction enzyme, R subunit</fullName>
    </submittedName>
</protein>
<dbReference type="Pfam" id="PF08463">
    <property type="entry name" value="EcoEI_R_C"/>
    <property type="match status" value="1"/>
</dbReference>
<dbReference type="SMART" id="SM00490">
    <property type="entry name" value="HELICc"/>
    <property type="match status" value="1"/>
</dbReference>
<accession>A0AB38BEQ7</accession>
<dbReference type="GO" id="GO:0003677">
    <property type="term" value="F:DNA binding"/>
    <property type="evidence" value="ECO:0007669"/>
    <property type="project" value="InterPro"/>
</dbReference>
<dbReference type="EMBL" id="FJMZ01000001">
    <property type="protein sequence ID" value="CZQ80707.1"/>
    <property type="molecule type" value="Genomic_DNA"/>
</dbReference>
<evidence type="ECO:0000313" key="4">
    <source>
        <dbReference type="EMBL" id="CZQ80707.1"/>
    </source>
</evidence>
<evidence type="ECO:0000313" key="7">
    <source>
        <dbReference type="Proteomes" id="UP000199686"/>
    </source>
</evidence>
<dbReference type="Proteomes" id="UP000195947">
    <property type="component" value="Unassembled WGS sequence"/>
</dbReference>
<dbReference type="InterPro" id="IPR001650">
    <property type="entry name" value="Helicase_C-like"/>
</dbReference>
<dbReference type="AlphaFoldDB" id="A0AB38BEQ7"/>
<dbReference type="Proteomes" id="UP000199686">
    <property type="component" value="Unassembled WGS sequence"/>
</dbReference>
<dbReference type="InterPro" id="IPR025285">
    <property type="entry name" value="DUF4145"/>
</dbReference>
<dbReference type="InterPro" id="IPR027417">
    <property type="entry name" value="P-loop_NTPase"/>
</dbReference>
<evidence type="ECO:0000259" key="2">
    <source>
        <dbReference type="PROSITE" id="PS51192"/>
    </source>
</evidence>
<dbReference type="PANTHER" id="PTHR47396:SF1">
    <property type="entry name" value="ATP-DEPENDENT HELICASE IRC3-RELATED"/>
    <property type="match status" value="1"/>
</dbReference>
<keyword evidence="6" id="KW-1185">Reference proteome</keyword>